<evidence type="ECO:0000313" key="2">
    <source>
        <dbReference type="EMBL" id="MDT2537616.1"/>
    </source>
</evidence>
<dbReference type="EMBL" id="JARPXM010000004">
    <property type="protein sequence ID" value="MDT2537616.1"/>
    <property type="molecule type" value="Genomic_DNA"/>
</dbReference>
<accession>A0AAW8SU10</accession>
<organism evidence="2 3">
    <name type="scientific">Enterococcus raffinosus</name>
    <dbReference type="NCBI Taxonomy" id="71452"/>
    <lineage>
        <taxon>Bacteria</taxon>
        <taxon>Bacillati</taxon>
        <taxon>Bacillota</taxon>
        <taxon>Bacilli</taxon>
        <taxon>Lactobacillales</taxon>
        <taxon>Enterococcaceae</taxon>
        <taxon>Enterococcus</taxon>
    </lineage>
</organism>
<dbReference type="Gene3D" id="3.40.50.1110">
    <property type="entry name" value="SGNH hydrolase"/>
    <property type="match status" value="1"/>
</dbReference>
<dbReference type="PANTHER" id="PTHR43784:SF2">
    <property type="entry name" value="GDSL-LIKE LIPASE_ACYLHYDROLASE, PUTATIVE (AFU_ORTHOLOGUE AFUA_2G00820)-RELATED"/>
    <property type="match status" value="1"/>
</dbReference>
<evidence type="ECO:0000259" key="1">
    <source>
        <dbReference type="Pfam" id="PF13472"/>
    </source>
</evidence>
<sequence length="331" mass="37287">MSWTTIWSHAQRGIAHHSNGEKQVFLPLRQIAPVGTIRLVFANDYGDQVEKIRNLFIQTNDRRQQIGDLSIAPGEIVRTAPISIDPEAQKWQIAFQNDLMESGFAVNDADVFASTSVSNFCSGLLAIEAEVAGDCVIALGDSLTEGATWTAPLQRMFREQNIYLVNQGINGSCLLRSSSDIMTKDSKDFFYGYSAFHRLKKCFASHKGIKKVILFIGINDLIHGDLSVKKFQKEIEKIIQVCEYEKVAYQLCTLTPCMNYPEMDEQKEKVRKEINRWLLNTYTNVWDISSIVEKSSGYLNPMFDSGDHLHFNAIAGLAIARQISSEFVKGE</sequence>
<evidence type="ECO:0000313" key="3">
    <source>
        <dbReference type="Proteomes" id="UP001249240"/>
    </source>
</evidence>
<dbReference type="PANTHER" id="PTHR43784">
    <property type="entry name" value="GDSL-LIKE LIPASE/ACYLHYDROLASE, PUTATIVE (AFU_ORTHOLOGUE AFUA_2G00820)-RELATED"/>
    <property type="match status" value="1"/>
</dbReference>
<dbReference type="AlphaFoldDB" id="A0AAW8SU10"/>
<protein>
    <submittedName>
        <fullName evidence="2">GDSL-type esterase/lipase family protein</fullName>
    </submittedName>
</protein>
<gene>
    <name evidence="2" type="ORF">P7D78_05740</name>
</gene>
<name>A0AAW8SU10_9ENTE</name>
<dbReference type="InterPro" id="IPR053140">
    <property type="entry name" value="GDSL_Rv0518-like"/>
</dbReference>
<feature type="domain" description="SGNH hydrolase-type esterase" evidence="1">
    <location>
        <begin position="138"/>
        <end position="313"/>
    </location>
</feature>
<dbReference type="Proteomes" id="UP001249240">
    <property type="component" value="Unassembled WGS sequence"/>
</dbReference>
<reference evidence="2" key="1">
    <citation type="submission" date="2023-03" db="EMBL/GenBank/DDBJ databases">
        <authorList>
            <person name="Shen W."/>
            <person name="Cai J."/>
        </authorList>
    </citation>
    <scope>NUCLEOTIDE SEQUENCE</scope>
    <source>
        <strain evidence="2">B646-2</strain>
    </source>
</reference>
<proteinExistence type="predicted"/>
<dbReference type="SUPFAM" id="SSF52266">
    <property type="entry name" value="SGNH hydrolase"/>
    <property type="match status" value="1"/>
</dbReference>
<comment type="caution">
    <text evidence="2">The sequence shown here is derived from an EMBL/GenBank/DDBJ whole genome shotgun (WGS) entry which is preliminary data.</text>
</comment>
<dbReference type="Pfam" id="PF13472">
    <property type="entry name" value="Lipase_GDSL_2"/>
    <property type="match status" value="1"/>
</dbReference>
<dbReference type="RefSeq" id="WP_010746040.1">
    <property type="nucleotide sequence ID" value="NZ_BAAAXM010000053.1"/>
</dbReference>
<dbReference type="InterPro" id="IPR013830">
    <property type="entry name" value="SGNH_hydro"/>
</dbReference>
<dbReference type="InterPro" id="IPR036514">
    <property type="entry name" value="SGNH_hydro_sf"/>
</dbReference>